<keyword evidence="3" id="KW-1185">Reference proteome</keyword>
<dbReference type="RefSeq" id="WP_169679924.1">
    <property type="nucleotide sequence ID" value="NZ_JABBNU010000004.1"/>
</dbReference>
<evidence type="ECO:0000313" key="2">
    <source>
        <dbReference type="EMBL" id="NMM48320.1"/>
    </source>
</evidence>
<proteinExistence type="predicted"/>
<organism evidence="2 3">
    <name type="scientific">Marinigracilibium pacificum</name>
    <dbReference type="NCBI Taxonomy" id="2729599"/>
    <lineage>
        <taxon>Bacteria</taxon>
        <taxon>Pseudomonadati</taxon>
        <taxon>Bacteroidota</taxon>
        <taxon>Cytophagia</taxon>
        <taxon>Cytophagales</taxon>
        <taxon>Flammeovirgaceae</taxon>
        <taxon>Marinigracilibium</taxon>
    </lineage>
</organism>
<comment type="caution">
    <text evidence="2">The sequence shown here is derived from an EMBL/GenBank/DDBJ whole genome shotgun (WGS) entry which is preliminary data.</text>
</comment>
<evidence type="ECO:0000313" key="3">
    <source>
        <dbReference type="Proteomes" id="UP000559010"/>
    </source>
</evidence>
<dbReference type="InterPro" id="IPR012338">
    <property type="entry name" value="Beta-lactam/transpept-like"/>
</dbReference>
<dbReference type="EMBL" id="JABBNU010000004">
    <property type="protein sequence ID" value="NMM48320.1"/>
    <property type="molecule type" value="Genomic_DNA"/>
</dbReference>
<dbReference type="PROSITE" id="PS51257">
    <property type="entry name" value="PROKAR_LIPOPROTEIN"/>
    <property type="match status" value="1"/>
</dbReference>
<gene>
    <name evidence="2" type="ORF">HH304_07910</name>
</gene>
<feature type="domain" description="Beta-lactamase-related" evidence="1">
    <location>
        <begin position="137"/>
        <end position="448"/>
    </location>
</feature>
<evidence type="ECO:0000259" key="1">
    <source>
        <dbReference type="Pfam" id="PF00144"/>
    </source>
</evidence>
<dbReference type="PANTHER" id="PTHR43283">
    <property type="entry name" value="BETA-LACTAMASE-RELATED"/>
    <property type="match status" value="1"/>
</dbReference>
<protein>
    <submittedName>
        <fullName evidence="2">Beta-lactamase family protein</fullName>
    </submittedName>
</protein>
<dbReference type="Pfam" id="PF00144">
    <property type="entry name" value="Beta-lactamase"/>
    <property type="match status" value="1"/>
</dbReference>
<dbReference type="InterPro" id="IPR050789">
    <property type="entry name" value="Diverse_Enzym_Activities"/>
</dbReference>
<dbReference type="Proteomes" id="UP000559010">
    <property type="component" value="Unassembled WGS sequence"/>
</dbReference>
<accession>A0A848J199</accession>
<dbReference type="InterPro" id="IPR001466">
    <property type="entry name" value="Beta-lactam-related"/>
</dbReference>
<dbReference type="Gene3D" id="3.40.710.10">
    <property type="entry name" value="DD-peptidase/beta-lactamase superfamily"/>
    <property type="match status" value="1"/>
</dbReference>
<sequence length="457" mass="51169">MFKIGLRISALSVLFFALSCSEIQNDNNESGSTSSKNDDSGVIYAKPENVASNIPYEEVARISTFFNQPENKVKIQFPSAETEYAWQHWSQFYPTAPLYRSGQVSELPYNIHPEIGELSFVGRDGKTETVDYHFENFPVDAMVIVKGGEIVYERYNTMRPDDKHIWFSSSKVTGATMLAFLELEGKVDVQKPVTYYLEELKGSDWETVKVVEALDMATGLNGTEHDEPNHDPRTNPKQIWFRWAATSDVAMLPGDISKNWYDILGEMKRVKPAYEAFEYNSINTFVINRIVEKVGGKSLHEQLSERIWSKMGMEHDADLQVSPSGKTLGFIGMNTSVRDMARFGMAFTPSGTKLAGEQIIPNAIIKKIQDTSHSDMYATAFARKKFAASFPDVEGLANRYQWDVVIPNGDFFKSGVGGQGLFVSPSNDAVAAWFCTGDGSNQEETMVREIIYSLAGN</sequence>
<dbReference type="SUPFAM" id="SSF56601">
    <property type="entry name" value="beta-lactamase/transpeptidase-like"/>
    <property type="match status" value="1"/>
</dbReference>
<dbReference type="AlphaFoldDB" id="A0A848J199"/>
<dbReference type="PANTHER" id="PTHR43283:SF7">
    <property type="entry name" value="BETA-LACTAMASE-RELATED DOMAIN-CONTAINING PROTEIN"/>
    <property type="match status" value="1"/>
</dbReference>
<reference evidence="2 3" key="1">
    <citation type="submission" date="2020-04" db="EMBL/GenBank/DDBJ databases">
        <title>Flammeovirgaceae bacterium KN852 isolated from deep sea.</title>
        <authorList>
            <person name="Zhang D.-C."/>
        </authorList>
    </citation>
    <scope>NUCLEOTIDE SEQUENCE [LARGE SCALE GENOMIC DNA]</scope>
    <source>
        <strain evidence="2 3">KN852</strain>
    </source>
</reference>
<name>A0A848J199_9BACT</name>